<evidence type="ECO:0000313" key="10">
    <source>
        <dbReference type="Proteomes" id="UP000237968"/>
    </source>
</evidence>
<accession>A0A2S9Y2P3</accession>
<dbReference type="AlphaFoldDB" id="A0A2S9Y2P3"/>
<dbReference type="InterPro" id="IPR004107">
    <property type="entry name" value="Integrase_SAM-like_N"/>
</dbReference>
<dbReference type="InterPro" id="IPR002104">
    <property type="entry name" value="Integrase_catalytic"/>
</dbReference>
<keyword evidence="2" id="KW-0229">DNA integration</keyword>
<dbReference type="InterPro" id="IPR010998">
    <property type="entry name" value="Integrase_recombinase_N"/>
</dbReference>
<dbReference type="PROSITE" id="PS51898">
    <property type="entry name" value="TYR_RECOMBINASE"/>
    <property type="match status" value="1"/>
</dbReference>
<dbReference type="Pfam" id="PF14659">
    <property type="entry name" value="Phage_int_SAM_3"/>
    <property type="match status" value="1"/>
</dbReference>
<dbReference type="InterPro" id="IPR011010">
    <property type="entry name" value="DNA_brk_join_enz"/>
</dbReference>
<keyword evidence="3 5" id="KW-0238">DNA-binding</keyword>
<dbReference type="Proteomes" id="UP000237968">
    <property type="component" value="Unassembled WGS sequence"/>
</dbReference>
<dbReference type="Gene3D" id="1.10.150.130">
    <property type="match status" value="1"/>
</dbReference>
<dbReference type="InterPro" id="IPR050090">
    <property type="entry name" value="Tyrosine_recombinase_XerCD"/>
</dbReference>
<dbReference type="SUPFAM" id="SSF56349">
    <property type="entry name" value="DNA breaking-rejoining enzymes"/>
    <property type="match status" value="1"/>
</dbReference>
<dbReference type="PANTHER" id="PTHR30349:SF64">
    <property type="entry name" value="PROPHAGE INTEGRASE INTD-RELATED"/>
    <property type="match status" value="1"/>
</dbReference>
<dbReference type="PANTHER" id="PTHR30349">
    <property type="entry name" value="PHAGE INTEGRASE-RELATED"/>
    <property type="match status" value="1"/>
</dbReference>
<proteinExistence type="inferred from homology"/>
<feature type="region of interest" description="Disordered" evidence="6">
    <location>
        <begin position="373"/>
        <end position="400"/>
    </location>
</feature>
<dbReference type="InterPro" id="IPR013762">
    <property type="entry name" value="Integrase-like_cat_sf"/>
</dbReference>
<dbReference type="Gene3D" id="1.10.443.10">
    <property type="entry name" value="Intergrase catalytic core"/>
    <property type="match status" value="1"/>
</dbReference>
<sequence>MSVRKRTWRDKHGRQHTRWMIHVHHTWPDGRKQSIRKVSPVQTRRGAEAYEREVRKLLASGSWQEGDRKQTPTLEGFAEEFLAYQKTLNKPSELANKEMILRVHLLPVFGKRRLDKIDERAIDAYKVEKLEQVTRRGKPYNPNTVNKHLKLLARILRVARKWKLISDVPEVGLLKSRKTDFDFLTFEEAEAFIAAAKQHTPHWHPFVVVALRTGLRVGELIALRWREDIDLARGRVTVQQSYNPHNGFTSTKNDKIRELPLTWDAIAALEAQRELVDADSELVFPGADGEVLSANKTNEVLAEISEAAGIRRIHNHCTRHSFASHAVMRGIPIRQVQEWLGHGSIVVTMRYAHLARGLGDELIRRLAPQPAADLQHTDNPQNSDPSEFPPLHPSNNPILH</sequence>
<dbReference type="GO" id="GO:0003677">
    <property type="term" value="F:DNA binding"/>
    <property type="evidence" value="ECO:0007669"/>
    <property type="project" value="UniProtKB-UniRule"/>
</dbReference>
<evidence type="ECO:0000256" key="4">
    <source>
        <dbReference type="ARBA" id="ARBA00023172"/>
    </source>
</evidence>
<dbReference type="InterPro" id="IPR044068">
    <property type="entry name" value="CB"/>
</dbReference>
<comment type="similarity">
    <text evidence="1">Belongs to the 'phage' integrase family.</text>
</comment>
<dbReference type="EMBL" id="PVNK01000141">
    <property type="protein sequence ID" value="PRP99378.1"/>
    <property type="molecule type" value="Genomic_DNA"/>
</dbReference>
<dbReference type="GO" id="GO:0006310">
    <property type="term" value="P:DNA recombination"/>
    <property type="evidence" value="ECO:0007669"/>
    <property type="project" value="UniProtKB-KW"/>
</dbReference>
<evidence type="ECO:0000256" key="3">
    <source>
        <dbReference type="ARBA" id="ARBA00023125"/>
    </source>
</evidence>
<feature type="domain" description="Tyr recombinase" evidence="7">
    <location>
        <begin position="179"/>
        <end position="364"/>
    </location>
</feature>
<dbReference type="PROSITE" id="PS51900">
    <property type="entry name" value="CB"/>
    <property type="match status" value="1"/>
</dbReference>
<feature type="domain" description="Core-binding (CB)" evidence="8">
    <location>
        <begin position="72"/>
        <end position="160"/>
    </location>
</feature>
<organism evidence="9 10">
    <name type="scientific">Enhygromyxa salina</name>
    <dbReference type="NCBI Taxonomy" id="215803"/>
    <lineage>
        <taxon>Bacteria</taxon>
        <taxon>Pseudomonadati</taxon>
        <taxon>Myxococcota</taxon>
        <taxon>Polyangia</taxon>
        <taxon>Nannocystales</taxon>
        <taxon>Nannocystaceae</taxon>
        <taxon>Enhygromyxa</taxon>
    </lineage>
</organism>
<dbReference type="CDD" id="cd00796">
    <property type="entry name" value="INT_Rci_Hp1_C"/>
    <property type="match status" value="1"/>
</dbReference>
<evidence type="ECO:0000313" key="9">
    <source>
        <dbReference type="EMBL" id="PRP99378.1"/>
    </source>
</evidence>
<protein>
    <submittedName>
        <fullName evidence="9">Tyrosine recombinase XerC</fullName>
    </submittedName>
</protein>
<gene>
    <name evidence="9" type="primary">xerC_3</name>
    <name evidence="9" type="ORF">ENSA5_28870</name>
</gene>
<dbReference type="Pfam" id="PF00589">
    <property type="entry name" value="Phage_integrase"/>
    <property type="match status" value="1"/>
</dbReference>
<name>A0A2S9Y2P3_9BACT</name>
<evidence type="ECO:0000256" key="1">
    <source>
        <dbReference type="ARBA" id="ARBA00008857"/>
    </source>
</evidence>
<reference evidence="9 10" key="1">
    <citation type="submission" date="2018-03" db="EMBL/GenBank/DDBJ databases">
        <title>Draft Genome Sequences of the Obligatory Marine Myxobacteria Enhygromyxa salina SWB005.</title>
        <authorList>
            <person name="Poehlein A."/>
            <person name="Moghaddam J.A."/>
            <person name="Harms H."/>
            <person name="Alanjari M."/>
            <person name="Koenig G.M."/>
            <person name="Daniel R."/>
            <person name="Schaeberle T.F."/>
        </authorList>
    </citation>
    <scope>NUCLEOTIDE SEQUENCE [LARGE SCALE GENOMIC DNA]</scope>
    <source>
        <strain evidence="9 10">SWB005</strain>
    </source>
</reference>
<evidence type="ECO:0000259" key="7">
    <source>
        <dbReference type="PROSITE" id="PS51898"/>
    </source>
</evidence>
<dbReference type="OrthoDB" id="5429327at2"/>
<keyword evidence="4" id="KW-0233">DNA recombination</keyword>
<evidence type="ECO:0000256" key="2">
    <source>
        <dbReference type="ARBA" id="ARBA00022908"/>
    </source>
</evidence>
<evidence type="ECO:0000256" key="6">
    <source>
        <dbReference type="SAM" id="MobiDB-lite"/>
    </source>
</evidence>
<keyword evidence="10" id="KW-1185">Reference proteome</keyword>
<comment type="caution">
    <text evidence="9">The sequence shown here is derived from an EMBL/GenBank/DDBJ whole genome shotgun (WGS) entry which is preliminary data.</text>
</comment>
<evidence type="ECO:0000256" key="5">
    <source>
        <dbReference type="PROSITE-ProRule" id="PRU01248"/>
    </source>
</evidence>
<evidence type="ECO:0000259" key="8">
    <source>
        <dbReference type="PROSITE" id="PS51900"/>
    </source>
</evidence>
<dbReference type="GO" id="GO:0015074">
    <property type="term" value="P:DNA integration"/>
    <property type="evidence" value="ECO:0007669"/>
    <property type="project" value="UniProtKB-KW"/>
</dbReference>